<dbReference type="PANTHER" id="PTHR46654">
    <property type="entry name" value="E3 UBIQUITIN-PROTEIN LIGASE HECTD3"/>
    <property type="match status" value="1"/>
</dbReference>
<dbReference type="EMBL" id="DS113357">
    <property type="protein sequence ID" value="EAY09477.1"/>
    <property type="molecule type" value="Genomic_DNA"/>
</dbReference>
<dbReference type="Proteomes" id="UP000001542">
    <property type="component" value="Unassembled WGS sequence"/>
</dbReference>
<dbReference type="InParanoid" id="A2ED26"/>
<dbReference type="InterPro" id="IPR000569">
    <property type="entry name" value="HECT_dom"/>
</dbReference>
<proteinExistence type="predicted"/>
<dbReference type="SMART" id="SM00119">
    <property type="entry name" value="HECTc"/>
    <property type="match status" value="1"/>
</dbReference>
<evidence type="ECO:0000313" key="4">
    <source>
        <dbReference type="EMBL" id="EAY09477.1"/>
    </source>
</evidence>
<dbReference type="VEuPathDB" id="TrichDB:TVAG_126380"/>
<dbReference type="OMA" id="DIEHIYE"/>
<feature type="domain" description="HECT" evidence="3">
    <location>
        <begin position="59"/>
        <end position="236"/>
    </location>
</feature>
<dbReference type="Gene3D" id="3.30.2410.10">
    <property type="entry name" value="Hect, E3 ligase catalytic domain"/>
    <property type="match status" value="1"/>
</dbReference>
<gene>
    <name evidence="4" type="ORF">TVAG_126380</name>
</gene>
<sequence length="236" mass="27318">MIVWDYLAKGTIDIEHIYEIDQNFKVLIDSLYECVKSNIDQNVFQRQYNLKFVINNIAGEECPLLPNGRNIRVTTENIRKFIILAKEFRINELTKILKMMRDGFLENLNFTPPAYVNGYTLQYAACGERDIPTDKFISMLKFSGQNHTNINWLINVVQRFNSEERTALYKFITGRTRLPVGEDPPSLTIDNAHTLDMMPTASTCFDQLHLPAYSSPDKMYTLVRAAVLFTDSMEMH</sequence>
<dbReference type="OrthoDB" id="8068875at2759"/>
<protein>
    <recommendedName>
        <fullName evidence="3">HECT domain-containing protein</fullName>
    </recommendedName>
</protein>
<organism evidence="4 5">
    <name type="scientific">Trichomonas vaginalis (strain ATCC PRA-98 / G3)</name>
    <dbReference type="NCBI Taxonomy" id="412133"/>
    <lineage>
        <taxon>Eukaryota</taxon>
        <taxon>Metamonada</taxon>
        <taxon>Parabasalia</taxon>
        <taxon>Trichomonadida</taxon>
        <taxon>Trichomonadidae</taxon>
        <taxon>Trichomonas</taxon>
    </lineage>
</organism>
<evidence type="ECO:0000256" key="1">
    <source>
        <dbReference type="ARBA" id="ARBA00022786"/>
    </source>
</evidence>
<dbReference type="SUPFAM" id="SSF56204">
    <property type="entry name" value="Hect, E3 ligase catalytic domain"/>
    <property type="match status" value="1"/>
</dbReference>
<evidence type="ECO:0000313" key="5">
    <source>
        <dbReference type="Proteomes" id="UP000001542"/>
    </source>
</evidence>
<reference evidence="4" key="1">
    <citation type="submission" date="2006-10" db="EMBL/GenBank/DDBJ databases">
        <authorList>
            <person name="Amadeo P."/>
            <person name="Zhao Q."/>
            <person name="Wortman J."/>
            <person name="Fraser-Liggett C."/>
            <person name="Carlton J."/>
        </authorList>
    </citation>
    <scope>NUCLEOTIDE SEQUENCE</scope>
    <source>
        <strain evidence="4">G3</strain>
    </source>
</reference>
<keyword evidence="1 2" id="KW-0833">Ubl conjugation pathway</keyword>
<keyword evidence="5" id="KW-1185">Reference proteome</keyword>
<name>A2ED26_TRIV3</name>
<evidence type="ECO:0000259" key="3">
    <source>
        <dbReference type="PROSITE" id="PS50237"/>
    </source>
</evidence>
<dbReference type="AlphaFoldDB" id="A2ED26"/>
<accession>A2ED26</accession>
<dbReference type="GO" id="GO:0004842">
    <property type="term" value="F:ubiquitin-protein transferase activity"/>
    <property type="evidence" value="ECO:0007669"/>
    <property type="project" value="InterPro"/>
</dbReference>
<dbReference type="InterPro" id="IPR035983">
    <property type="entry name" value="Hect_E3_ubiquitin_ligase"/>
</dbReference>
<reference evidence="4" key="2">
    <citation type="journal article" date="2007" name="Science">
        <title>Draft genome sequence of the sexually transmitted pathogen Trichomonas vaginalis.</title>
        <authorList>
            <person name="Carlton J.M."/>
            <person name="Hirt R.P."/>
            <person name="Silva J.C."/>
            <person name="Delcher A.L."/>
            <person name="Schatz M."/>
            <person name="Zhao Q."/>
            <person name="Wortman J.R."/>
            <person name="Bidwell S.L."/>
            <person name="Alsmark U.C.M."/>
            <person name="Besteiro S."/>
            <person name="Sicheritz-Ponten T."/>
            <person name="Noel C.J."/>
            <person name="Dacks J.B."/>
            <person name="Foster P.G."/>
            <person name="Simillion C."/>
            <person name="Van de Peer Y."/>
            <person name="Miranda-Saavedra D."/>
            <person name="Barton G.J."/>
            <person name="Westrop G.D."/>
            <person name="Mueller S."/>
            <person name="Dessi D."/>
            <person name="Fiori P.L."/>
            <person name="Ren Q."/>
            <person name="Paulsen I."/>
            <person name="Zhang H."/>
            <person name="Bastida-Corcuera F.D."/>
            <person name="Simoes-Barbosa A."/>
            <person name="Brown M.T."/>
            <person name="Hayes R.D."/>
            <person name="Mukherjee M."/>
            <person name="Okumura C.Y."/>
            <person name="Schneider R."/>
            <person name="Smith A.J."/>
            <person name="Vanacova S."/>
            <person name="Villalvazo M."/>
            <person name="Haas B.J."/>
            <person name="Pertea M."/>
            <person name="Feldblyum T.V."/>
            <person name="Utterback T.R."/>
            <person name="Shu C.L."/>
            <person name="Osoegawa K."/>
            <person name="de Jong P.J."/>
            <person name="Hrdy I."/>
            <person name="Horvathova L."/>
            <person name="Zubacova Z."/>
            <person name="Dolezal P."/>
            <person name="Malik S.B."/>
            <person name="Logsdon J.M. Jr."/>
            <person name="Henze K."/>
            <person name="Gupta A."/>
            <person name="Wang C.C."/>
            <person name="Dunne R.L."/>
            <person name="Upcroft J.A."/>
            <person name="Upcroft P."/>
            <person name="White O."/>
            <person name="Salzberg S.L."/>
            <person name="Tang P."/>
            <person name="Chiu C.-H."/>
            <person name="Lee Y.-S."/>
            <person name="Embley T.M."/>
            <person name="Coombs G.H."/>
            <person name="Mottram J.C."/>
            <person name="Tachezy J."/>
            <person name="Fraser-Liggett C.M."/>
            <person name="Johnson P.J."/>
        </authorList>
    </citation>
    <scope>NUCLEOTIDE SEQUENCE [LARGE SCALE GENOMIC DNA]</scope>
    <source>
        <strain evidence="4">G3</strain>
    </source>
</reference>
<dbReference type="KEGG" id="tva:4767396"/>
<dbReference type="RefSeq" id="XP_001321700.1">
    <property type="nucleotide sequence ID" value="XM_001321665.1"/>
</dbReference>
<dbReference type="Gene3D" id="3.90.1750.10">
    <property type="entry name" value="Hect, E3 ligase catalytic domains"/>
    <property type="match status" value="1"/>
</dbReference>
<dbReference type="VEuPathDB" id="TrichDB:TVAGG3_0590750"/>
<dbReference type="eggNOG" id="KOG1426">
    <property type="taxonomic scope" value="Eukaryota"/>
</dbReference>
<evidence type="ECO:0000256" key="2">
    <source>
        <dbReference type="PROSITE-ProRule" id="PRU00104"/>
    </source>
</evidence>
<dbReference type="InterPro" id="IPR042469">
    <property type="entry name" value="HECTD3"/>
</dbReference>
<dbReference type="Pfam" id="PF00632">
    <property type="entry name" value="HECT"/>
    <property type="match status" value="1"/>
</dbReference>
<dbReference type="PANTHER" id="PTHR46654:SF1">
    <property type="entry name" value="E3 UBIQUITIN-PROTEIN LIGASE HECTD3"/>
    <property type="match status" value="1"/>
</dbReference>
<dbReference type="STRING" id="5722.A2ED26"/>
<dbReference type="PROSITE" id="PS50237">
    <property type="entry name" value="HECT"/>
    <property type="match status" value="1"/>
</dbReference>
<feature type="active site" description="Glycyl thioester intermediate" evidence="2">
    <location>
        <position position="204"/>
    </location>
</feature>
<dbReference type="Gene3D" id="3.30.2160.10">
    <property type="entry name" value="Hect, E3 ligase catalytic domain"/>
    <property type="match status" value="1"/>
</dbReference>
<dbReference type="SMR" id="A2ED26"/>